<keyword evidence="4" id="KW-0732">Signal</keyword>
<organism evidence="5 6">
    <name type="scientific">Zasmidium cellare</name>
    <name type="common">Wine cellar mold</name>
    <name type="synonym">Racodium cellare</name>
    <dbReference type="NCBI Taxonomy" id="395010"/>
    <lineage>
        <taxon>Eukaryota</taxon>
        <taxon>Fungi</taxon>
        <taxon>Dikarya</taxon>
        <taxon>Ascomycota</taxon>
        <taxon>Pezizomycotina</taxon>
        <taxon>Dothideomycetes</taxon>
        <taxon>Dothideomycetidae</taxon>
        <taxon>Mycosphaerellales</taxon>
        <taxon>Mycosphaerellaceae</taxon>
        <taxon>Zasmidium</taxon>
    </lineage>
</organism>
<proteinExistence type="predicted"/>
<feature type="region of interest" description="Disordered" evidence="3">
    <location>
        <begin position="153"/>
        <end position="178"/>
    </location>
</feature>
<dbReference type="EMBL" id="JAXOVC010000003">
    <property type="protein sequence ID" value="KAK4503541.1"/>
    <property type="molecule type" value="Genomic_DNA"/>
</dbReference>
<dbReference type="PANTHER" id="PTHR45708">
    <property type="entry name" value="ENDOCHITINASE"/>
    <property type="match status" value="1"/>
</dbReference>
<dbReference type="PANTHER" id="PTHR45708:SF49">
    <property type="entry name" value="ENDOCHITINASE"/>
    <property type="match status" value="1"/>
</dbReference>
<evidence type="ECO:0000256" key="3">
    <source>
        <dbReference type="SAM" id="MobiDB-lite"/>
    </source>
</evidence>
<accession>A0ABR0EQZ8</accession>
<evidence type="ECO:0000256" key="1">
    <source>
        <dbReference type="ARBA" id="ARBA00022801"/>
    </source>
</evidence>
<evidence type="ECO:0000256" key="4">
    <source>
        <dbReference type="SAM" id="SignalP"/>
    </source>
</evidence>
<reference evidence="5 6" key="1">
    <citation type="journal article" date="2023" name="G3 (Bethesda)">
        <title>A chromosome-level genome assembly of Zasmidium syzygii isolated from banana leaves.</title>
        <authorList>
            <person name="van Westerhoven A.C."/>
            <person name="Mehrabi R."/>
            <person name="Talebi R."/>
            <person name="Steentjes M.B.F."/>
            <person name="Corcolon B."/>
            <person name="Chong P.A."/>
            <person name="Kema G.H.J."/>
            <person name="Seidl M.F."/>
        </authorList>
    </citation>
    <scope>NUCLEOTIDE SEQUENCE [LARGE SCALE GENOMIC DNA]</scope>
    <source>
        <strain evidence="5 6">P124</strain>
    </source>
</reference>
<dbReference type="InterPro" id="IPR017853">
    <property type="entry name" value="GH"/>
</dbReference>
<evidence type="ECO:0008006" key="7">
    <source>
        <dbReference type="Google" id="ProtNLM"/>
    </source>
</evidence>
<dbReference type="Proteomes" id="UP001305779">
    <property type="component" value="Unassembled WGS sequence"/>
</dbReference>
<keyword evidence="6" id="KW-1185">Reference proteome</keyword>
<protein>
    <recommendedName>
        <fullName evidence="7">Glycoside hydrolase family 18 protein</fullName>
    </recommendedName>
</protein>
<feature type="signal peptide" evidence="4">
    <location>
        <begin position="1"/>
        <end position="24"/>
    </location>
</feature>
<evidence type="ECO:0000256" key="2">
    <source>
        <dbReference type="ARBA" id="ARBA00023295"/>
    </source>
</evidence>
<feature type="chain" id="PRO_5046931121" description="Glycoside hydrolase family 18 protein" evidence="4">
    <location>
        <begin position="25"/>
        <end position="560"/>
    </location>
</feature>
<comment type="caution">
    <text evidence="5">The sequence shown here is derived from an EMBL/GenBank/DDBJ whole genome shotgun (WGS) entry which is preliminary data.</text>
</comment>
<dbReference type="SUPFAM" id="SSF51445">
    <property type="entry name" value="(Trans)glycosidases"/>
    <property type="match status" value="1"/>
</dbReference>
<gene>
    <name evidence="5" type="ORF">PRZ48_004456</name>
</gene>
<name>A0ABR0EQZ8_ZASCE</name>
<dbReference type="Gene3D" id="3.20.20.80">
    <property type="entry name" value="Glycosidases"/>
    <property type="match status" value="1"/>
</dbReference>
<keyword evidence="1" id="KW-0378">Hydrolase</keyword>
<keyword evidence="2" id="KW-0326">Glycosidase</keyword>
<evidence type="ECO:0000313" key="5">
    <source>
        <dbReference type="EMBL" id="KAK4503541.1"/>
    </source>
</evidence>
<sequence length="560" mass="60209">MTPSLSRSLSKLALLLCISPLTTSRHVHKRHLHKHHIRQLVVPAVTSIEEPYPTTEVPASFTAGDAAIADIQAIQDGLSDLPKDLLKFIQAIEHRVEELEALLQSLISGSSDVATSSISAPVPIRTTSTGSVPTPDFTGLSIPFTGPFETTLSTARTSPSSVASTRSSQSFKVTRTTHMTRTRTVTPTVATVLSGYFAPNGSSPTTIYPYASGTGYPLYPASSTYSFDAQATGNIAMNVYNSGRSPISGGLPAICQREEIDIVTLPFFTTLQGPEGYPSFGASGCTWNLPAAREGAETNTTLCERLVEGVTKCQEAGKKVLVGLQHYEAEALPSEESATELANITWNLLGGGEVDSQLRPLGPGVKFDGFVMDGIKNTTEWLVFASSLRNHFDQDSSKPYYLASAPDCSLGNPSIGIGIMAQSEFVFPSFTGWGCPLYGLEFNQATPAWHNSTTMSLEVSSIVDTLQRWSTLLIGQSTLPQPPRLYLGMSIPQDRYGPEDKLTMVFNEVRKRKISNWGGAMIRSGDSIANNVDGRGNNYLRGLGSVVDCGSESCWPGFAK</sequence>
<dbReference type="InterPro" id="IPR050542">
    <property type="entry name" value="Glycosyl_Hydrlase18_Chitinase"/>
</dbReference>
<evidence type="ECO:0000313" key="6">
    <source>
        <dbReference type="Proteomes" id="UP001305779"/>
    </source>
</evidence>